<dbReference type="Gene3D" id="3.90.1210.10">
    <property type="entry name" value="Antifreeze-like/N-acetylneuraminic acid synthase C-terminal domain"/>
    <property type="match status" value="1"/>
</dbReference>
<feature type="domain" description="SAF" evidence="8">
    <location>
        <begin position="84"/>
        <end position="145"/>
    </location>
</feature>
<comment type="subcellular location">
    <subcellularLocation>
        <location evidence="1 7">Periplasm</location>
    </subcellularLocation>
</comment>
<evidence type="ECO:0000256" key="1">
    <source>
        <dbReference type="ARBA" id="ARBA00004418"/>
    </source>
</evidence>
<comment type="function">
    <text evidence="6 7">Involved in the assembly process of the P-ring formation. It may associate with FlgF on the rod constituting a structure essential for the P-ring assembly or may act as a modulator protein for the P-ring assembly.</text>
</comment>
<comment type="similarity">
    <text evidence="2 7">Belongs to the FlgA family.</text>
</comment>
<keyword evidence="5 7" id="KW-0574">Periplasm</keyword>
<keyword evidence="10" id="KW-1185">Reference proteome</keyword>
<keyword evidence="9" id="KW-0282">Flagellum</keyword>
<dbReference type="PANTHER" id="PTHR36307">
    <property type="entry name" value="FLAGELLA BASAL BODY P-RING FORMATION PROTEIN FLGA"/>
    <property type="match status" value="1"/>
</dbReference>
<dbReference type="Proteomes" id="UP000321583">
    <property type="component" value="Unassembled WGS sequence"/>
</dbReference>
<dbReference type="Gene3D" id="2.30.30.760">
    <property type="match status" value="1"/>
</dbReference>
<comment type="caution">
    <text evidence="9">The sequence shown here is derived from an EMBL/GenBank/DDBJ whole genome shotgun (WGS) entry which is preliminary data.</text>
</comment>
<keyword evidence="7" id="KW-1005">Bacterial flagellum biogenesis</keyword>
<evidence type="ECO:0000256" key="3">
    <source>
        <dbReference type="ARBA" id="ARBA00014754"/>
    </source>
</evidence>
<sequence>MPQARLEQVARAWVQRRVQAMGVPTARIEVLLLPAARRPPDCARPLQVEVAEVAADERFDRLQLLVRCPGGGEVRFAARAGAYVDAVVARGEVEAGQPLRAEALGTGEQDLAAIPDLLLSPDQAAGYRARRTLRAGQPLRRSLLQGGSAVARGQPLRIVATGQGFQIAIAGTALEDGGVGDSVRIRNTSTGKTTRARVLAPGVVGLEAEAAP</sequence>
<dbReference type="NCBIfam" id="TIGR03170">
    <property type="entry name" value="flgA_cterm"/>
    <property type="match status" value="1"/>
</dbReference>
<dbReference type="SMART" id="SM00858">
    <property type="entry name" value="SAF"/>
    <property type="match status" value="1"/>
</dbReference>
<evidence type="ECO:0000313" key="10">
    <source>
        <dbReference type="Proteomes" id="UP000321583"/>
    </source>
</evidence>
<evidence type="ECO:0000259" key="8">
    <source>
        <dbReference type="SMART" id="SM00858"/>
    </source>
</evidence>
<keyword evidence="9" id="KW-0966">Cell projection</keyword>
<evidence type="ECO:0000256" key="4">
    <source>
        <dbReference type="ARBA" id="ARBA00022729"/>
    </source>
</evidence>
<accession>A0A562D1C5</accession>
<dbReference type="InterPro" id="IPR013974">
    <property type="entry name" value="SAF"/>
</dbReference>
<dbReference type="AlphaFoldDB" id="A0A562D1C5"/>
<dbReference type="EMBL" id="VLJS01000114">
    <property type="protein sequence ID" value="TWH03400.1"/>
    <property type="molecule type" value="Genomic_DNA"/>
</dbReference>
<evidence type="ECO:0000256" key="7">
    <source>
        <dbReference type="RuleBase" id="RU362063"/>
    </source>
</evidence>
<dbReference type="CDD" id="cd11614">
    <property type="entry name" value="SAF_CpaB_FlgA_like"/>
    <property type="match status" value="1"/>
</dbReference>
<dbReference type="PANTHER" id="PTHR36307:SF1">
    <property type="entry name" value="FLAGELLA BASAL BODY P-RING FORMATION PROTEIN FLGA"/>
    <property type="match status" value="1"/>
</dbReference>
<protein>
    <recommendedName>
        <fullName evidence="3 7">Flagella basal body P-ring formation protein FlgA</fullName>
    </recommendedName>
</protein>
<evidence type="ECO:0000256" key="2">
    <source>
        <dbReference type="ARBA" id="ARBA00010474"/>
    </source>
</evidence>
<reference evidence="9 10" key="1">
    <citation type="submission" date="2019-07" db="EMBL/GenBank/DDBJ databases">
        <title>Genome sequencing of lignin-degrading bacterial isolates.</title>
        <authorList>
            <person name="Gladden J."/>
        </authorList>
    </citation>
    <scope>NUCLEOTIDE SEQUENCE [LARGE SCALE GENOMIC DNA]</scope>
    <source>
        <strain evidence="9 10">J19</strain>
    </source>
</reference>
<evidence type="ECO:0000256" key="6">
    <source>
        <dbReference type="ARBA" id="ARBA00025643"/>
    </source>
</evidence>
<organism evidence="9 10">
    <name type="scientific">Pseudoxanthomonas taiwanensis J19</name>
    <dbReference type="NCBI Taxonomy" id="935569"/>
    <lineage>
        <taxon>Bacteria</taxon>
        <taxon>Pseudomonadati</taxon>
        <taxon>Pseudomonadota</taxon>
        <taxon>Gammaproteobacteria</taxon>
        <taxon>Lysobacterales</taxon>
        <taxon>Lysobacteraceae</taxon>
        <taxon>Pseudoxanthomonas</taxon>
    </lineage>
</organism>
<dbReference type="Pfam" id="PF13144">
    <property type="entry name" value="ChapFlgA"/>
    <property type="match status" value="1"/>
</dbReference>
<proteinExistence type="inferred from homology"/>
<dbReference type="InterPro" id="IPR017585">
    <property type="entry name" value="SAF_FlgA"/>
</dbReference>
<evidence type="ECO:0000256" key="5">
    <source>
        <dbReference type="ARBA" id="ARBA00022764"/>
    </source>
</evidence>
<dbReference type="GO" id="GO:0044780">
    <property type="term" value="P:bacterial-type flagellum assembly"/>
    <property type="evidence" value="ECO:0007669"/>
    <property type="project" value="InterPro"/>
</dbReference>
<gene>
    <name evidence="9" type="ORF">L613_008000000040</name>
</gene>
<evidence type="ECO:0000313" key="9">
    <source>
        <dbReference type="EMBL" id="TWH03400.1"/>
    </source>
</evidence>
<keyword evidence="9" id="KW-0969">Cilium</keyword>
<dbReference type="GO" id="GO:0042597">
    <property type="term" value="C:periplasmic space"/>
    <property type="evidence" value="ECO:0007669"/>
    <property type="project" value="UniProtKB-SubCell"/>
</dbReference>
<name>A0A562D1C5_9GAMM</name>
<keyword evidence="4" id="KW-0732">Signal</keyword>
<dbReference type="InterPro" id="IPR039246">
    <property type="entry name" value="Flagellar_FlgA"/>
</dbReference>